<evidence type="ECO:0000256" key="8">
    <source>
        <dbReference type="SAM" id="MobiDB-lite"/>
    </source>
</evidence>
<evidence type="ECO:0000256" key="7">
    <source>
        <dbReference type="ARBA" id="ARBA00023180"/>
    </source>
</evidence>
<feature type="region of interest" description="Disordered" evidence="8">
    <location>
        <begin position="1"/>
        <end position="22"/>
    </location>
</feature>
<keyword evidence="7" id="KW-0325">Glycoprotein</keyword>
<dbReference type="Gene3D" id="3.30.1490.310">
    <property type="match status" value="1"/>
</dbReference>
<keyword evidence="10" id="KW-1185">Reference proteome</keyword>
<comment type="subcellular location">
    <subcellularLocation>
        <location evidence="1">Membrane</location>
        <topology evidence="1">Single-pass type I membrane protein</topology>
    </subcellularLocation>
</comment>
<evidence type="ECO:0000313" key="9">
    <source>
        <dbReference type="EMBL" id="GAU38633.1"/>
    </source>
</evidence>
<reference evidence="10" key="1">
    <citation type="journal article" date="2017" name="Front. Plant Sci.">
        <title>Climate Clever Clovers: New Paradigm to Reduce the Environmental Footprint of Ruminants by Breeding Low Methanogenic Forages Utilizing Haplotype Variation.</title>
        <authorList>
            <person name="Kaur P."/>
            <person name="Appels R."/>
            <person name="Bayer P.E."/>
            <person name="Keeble-Gagnere G."/>
            <person name="Wang J."/>
            <person name="Hirakawa H."/>
            <person name="Shirasawa K."/>
            <person name="Vercoe P."/>
            <person name="Stefanova K."/>
            <person name="Durmic Z."/>
            <person name="Nichols P."/>
            <person name="Revell C."/>
            <person name="Isobe S.N."/>
            <person name="Edwards D."/>
            <person name="Erskine W."/>
        </authorList>
    </citation>
    <scope>NUCLEOTIDE SEQUENCE [LARGE SCALE GENOMIC DNA]</scope>
    <source>
        <strain evidence="10">cv. Daliak</strain>
    </source>
</reference>
<evidence type="ECO:0000256" key="2">
    <source>
        <dbReference type="ARBA" id="ARBA00022692"/>
    </source>
</evidence>
<keyword evidence="2" id="KW-0812">Transmembrane</keyword>
<evidence type="ECO:0000256" key="3">
    <source>
        <dbReference type="ARBA" id="ARBA00022729"/>
    </source>
</evidence>
<dbReference type="OrthoDB" id="1748906at2759"/>
<dbReference type="Proteomes" id="UP000242715">
    <property type="component" value="Unassembled WGS sequence"/>
</dbReference>
<keyword evidence="4" id="KW-1133">Transmembrane helix</keyword>
<evidence type="ECO:0000256" key="1">
    <source>
        <dbReference type="ARBA" id="ARBA00004479"/>
    </source>
</evidence>
<dbReference type="GO" id="GO:0016020">
    <property type="term" value="C:membrane"/>
    <property type="evidence" value="ECO:0007669"/>
    <property type="project" value="UniProtKB-SubCell"/>
</dbReference>
<dbReference type="InterPro" id="IPR046956">
    <property type="entry name" value="RLP23-like"/>
</dbReference>
<dbReference type="InterPro" id="IPR001611">
    <property type="entry name" value="Leu-rich_rpt"/>
</dbReference>
<dbReference type="EMBL" id="DF973724">
    <property type="protein sequence ID" value="GAU38633.1"/>
    <property type="molecule type" value="Genomic_DNA"/>
</dbReference>
<protein>
    <recommendedName>
        <fullName evidence="11">Leucine-rich repeat-containing N-terminal plant-type domain-containing protein</fullName>
    </recommendedName>
</protein>
<name>A0A2Z6N966_TRISU</name>
<dbReference type="AlphaFoldDB" id="A0A2Z6N966"/>
<keyword evidence="3" id="KW-0732">Signal</keyword>
<keyword evidence="5" id="KW-0472">Membrane</keyword>
<proteinExistence type="predicted"/>
<evidence type="ECO:0000256" key="4">
    <source>
        <dbReference type="ARBA" id="ARBA00022989"/>
    </source>
</evidence>
<evidence type="ECO:0000256" key="6">
    <source>
        <dbReference type="ARBA" id="ARBA00023170"/>
    </source>
</evidence>
<dbReference type="Gene3D" id="3.80.10.10">
    <property type="entry name" value="Ribonuclease Inhibitor"/>
    <property type="match status" value="1"/>
</dbReference>
<evidence type="ECO:0000256" key="5">
    <source>
        <dbReference type="ARBA" id="ARBA00023136"/>
    </source>
</evidence>
<keyword evidence="6" id="KW-0675">Receptor</keyword>
<dbReference type="PANTHER" id="PTHR48063">
    <property type="entry name" value="LRR RECEPTOR-LIKE KINASE"/>
    <property type="match status" value="1"/>
</dbReference>
<evidence type="ECO:0008006" key="11">
    <source>
        <dbReference type="Google" id="ProtNLM"/>
    </source>
</evidence>
<dbReference type="PANTHER" id="PTHR48063:SF98">
    <property type="entry name" value="LRR RECEPTOR-LIKE SERINE_THREONINE-PROTEIN KINASE FLS2"/>
    <property type="match status" value="1"/>
</dbReference>
<dbReference type="InterPro" id="IPR032675">
    <property type="entry name" value="LRR_dom_sf"/>
</dbReference>
<organism evidence="9 10">
    <name type="scientific">Trifolium subterraneum</name>
    <name type="common">Subterranean clover</name>
    <dbReference type="NCBI Taxonomy" id="3900"/>
    <lineage>
        <taxon>Eukaryota</taxon>
        <taxon>Viridiplantae</taxon>
        <taxon>Streptophyta</taxon>
        <taxon>Embryophyta</taxon>
        <taxon>Tracheophyta</taxon>
        <taxon>Spermatophyta</taxon>
        <taxon>Magnoliopsida</taxon>
        <taxon>eudicotyledons</taxon>
        <taxon>Gunneridae</taxon>
        <taxon>Pentapetalae</taxon>
        <taxon>rosids</taxon>
        <taxon>fabids</taxon>
        <taxon>Fabales</taxon>
        <taxon>Fabaceae</taxon>
        <taxon>Papilionoideae</taxon>
        <taxon>50 kb inversion clade</taxon>
        <taxon>NPAAA clade</taxon>
        <taxon>Hologalegina</taxon>
        <taxon>IRL clade</taxon>
        <taxon>Trifolieae</taxon>
        <taxon>Trifolium</taxon>
    </lineage>
</organism>
<accession>A0A2Z6N966</accession>
<sequence>MFSRKSFHYFSETSENTGRGDDEVGSFNDKAILSWKGSNREYQTNLGLITTIDLSCNHLTEEIPQDITKLVALVGLNLSRNNLTGFIPSNMSLMKMKISL</sequence>
<evidence type="ECO:0000313" key="10">
    <source>
        <dbReference type="Proteomes" id="UP000242715"/>
    </source>
</evidence>
<dbReference type="Pfam" id="PF00560">
    <property type="entry name" value="LRR_1"/>
    <property type="match status" value="2"/>
</dbReference>
<dbReference type="SUPFAM" id="SSF52058">
    <property type="entry name" value="L domain-like"/>
    <property type="match status" value="1"/>
</dbReference>
<gene>
    <name evidence="9" type="ORF">TSUD_276710</name>
</gene>